<proteinExistence type="predicted"/>
<dbReference type="AlphaFoldDB" id="A0A392SCZ6"/>
<protein>
    <submittedName>
        <fullName evidence="1">Uncharacterized protein</fullName>
    </submittedName>
</protein>
<feature type="non-terminal residue" evidence="1">
    <location>
        <position position="1"/>
    </location>
</feature>
<comment type="caution">
    <text evidence="1">The sequence shown here is derived from an EMBL/GenBank/DDBJ whole genome shotgun (WGS) entry which is preliminary data.</text>
</comment>
<evidence type="ECO:0000313" key="1">
    <source>
        <dbReference type="EMBL" id="MCI46813.1"/>
    </source>
</evidence>
<reference evidence="1 2" key="1">
    <citation type="journal article" date="2018" name="Front. Plant Sci.">
        <title>Red Clover (Trifolium pratense) and Zigzag Clover (T. medium) - A Picture of Genomic Similarities and Differences.</title>
        <authorList>
            <person name="Dluhosova J."/>
            <person name="Istvanek J."/>
            <person name="Nedelnik J."/>
            <person name="Repkova J."/>
        </authorList>
    </citation>
    <scope>NUCLEOTIDE SEQUENCE [LARGE SCALE GENOMIC DNA]</scope>
    <source>
        <strain evidence="2">cv. 10/8</strain>
        <tissue evidence="1">Leaf</tissue>
    </source>
</reference>
<sequence length="61" mass="6487">IITSDSYVGQPFVITYMCHKDGVQAEPYGDIVDPLPGPLPEADYKVAGASDHGSGHMRLAV</sequence>
<organism evidence="1 2">
    <name type="scientific">Trifolium medium</name>
    <dbReference type="NCBI Taxonomy" id="97028"/>
    <lineage>
        <taxon>Eukaryota</taxon>
        <taxon>Viridiplantae</taxon>
        <taxon>Streptophyta</taxon>
        <taxon>Embryophyta</taxon>
        <taxon>Tracheophyta</taxon>
        <taxon>Spermatophyta</taxon>
        <taxon>Magnoliopsida</taxon>
        <taxon>eudicotyledons</taxon>
        <taxon>Gunneridae</taxon>
        <taxon>Pentapetalae</taxon>
        <taxon>rosids</taxon>
        <taxon>fabids</taxon>
        <taxon>Fabales</taxon>
        <taxon>Fabaceae</taxon>
        <taxon>Papilionoideae</taxon>
        <taxon>50 kb inversion clade</taxon>
        <taxon>NPAAA clade</taxon>
        <taxon>Hologalegina</taxon>
        <taxon>IRL clade</taxon>
        <taxon>Trifolieae</taxon>
        <taxon>Trifolium</taxon>
    </lineage>
</organism>
<evidence type="ECO:0000313" key="2">
    <source>
        <dbReference type="Proteomes" id="UP000265520"/>
    </source>
</evidence>
<dbReference type="Proteomes" id="UP000265520">
    <property type="component" value="Unassembled WGS sequence"/>
</dbReference>
<dbReference type="EMBL" id="LXQA010363065">
    <property type="protein sequence ID" value="MCI46813.1"/>
    <property type="molecule type" value="Genomic_DNA"/>
</dbReference>
<name>A0A392SCZ6_9FABA</name>
<keyword evidence="2" id="KW-1185">Reference proteome</keyword>
<accession>A0A392SCZ6</accession>